<evidence type="ECO:0000313" key="3">
    <source>
        <dbReference type="WBParaSite" id="NBR_0001262301-mRNA-1"/>
    </source>
</evidence>
<name>A0A0N4Y8Q4_NIPBR</name>
<reference evidence="3" key="1">
    <citation type="submission" date="2016-04" db="UniProtKB">
        <authorList>
            <consortium name="WormBaseParasite"/>
        </authorList>
    </citation>
    <scope>IDENTIFICATION</scope>
</reference>
<sequence length="109" mass="12055">MVVVGSSIGTESKECGRDTDSCYNVTADVNSFSVLQKAGCNTLLCQFNENQCTQKHISGIPVTFCCCKDADFCNNNSTVVSRFSAAIVRKRRLNFRKTTVRLLTKALQF</sequence>
<gene>
    <name evidence="1" type="ORF">NBR_LOCUS12624</name>
</gene>
<dbReference type="OMA" id="PWCESTS"/>
<protein>
    <submittedName>
        <fullName evidence="3">Activin_recp domain-containing protein</fullName>
    </submittedName>
</protein>
<organism evidence="3">
    <name type="scientific">Nippostrongylus brasiliensis</name>
    <name type="common">Rat hookworm</name>
    <dbReference type="NCBI Taxonomy" id="27835"/>
    <lineage>
        <taxon>Eukaryota</taxon>
        <taxon>Metazoa</taxon>
        <taxon>Ecdysozoa</taxon>
        <taxon>Nematoda</taxon>
        <taxon>Chromadorea</taxon>
        <taxon>Rhabditida</taxon>
        <taxon>Rhabditina</taxon>
        <taxon>Rhabditomorpha</taxon>
        <taxon>Strongyloidea</taxon>
        <taxon>Heligmosomidae</taxon>
        <taxon>Nippostrongylus</taxon>
    </lineage>
</organism>
<evidence type="ECO:0000313" key="2">
    <source>
        <dbReference type="Proteomes" id="UP000271162"/>
    </source>
</evidence>
<accession>A0A0N4Y8Q4</accession>
<dbReference type="Proteomes" id="UP000271162">
    <property type="component" value="Unassembled WGS sequence"/>
</dbReference>
<dbReference type="WBParaSite" id="NBR_0001262301-mRNA-1">
    <property type="protein sequence ID" value="NBR_0001262301-mRNA-1"/>
    <property type="gene ID" value="NBR_0001262301"/>
</dbReference>
<dbReference type="AlphaFoldDB" id="A0A0N4Y8Q4"/>
<keyword evidence="2" id="KW-1185">Reference proteome</keyword>
<reference evidence="1 2" key="2">
    <citation type="submission" date="2018-11" db="EMBL/GenBank/DDBJ databases">
        <authorList>
            <consortium name="Pathogen Informatics"/>
        </authorList>
    </citation>
    <scope>NUCLEOTIDE SEQUENCE [LARGE SCALE GENOMIC DNA]</scope>
</reference>
<proteinExistence type="predicted"/>
<dbReference type="EMBL" id="UYSL01020809">
    <property type="protein sequence ID" value="VDL76213.1"/>
    <property type="molecule type" value="Genomic_DNA"/>
</dbReference>
<dbReference type="PANTHER" id="PTHR21749:SF3">
    <property type="entry name" value="ACTIVIN_RECP DOMAIN-CONTAINING PROTEIN"/>
    <property type="match status" value="1"/>
</dbReference>
<dbReference type="PANTHER" id="PTHR21749">
    <property type="entry name" value="PRION-LIKE- Q/N-RICH -DOMAIN-BEARING PROTEIN PROTEIN 24"/>
    <property type="match status" value="1"/>
</dbReference>
<evidence type="ECO:0000313" key="1">
    <source>
        <dbReference type="EMBL" id="VDL76213.1"/>
    </source>
</evidence>